<protein>
    <recommendedName>
        <fullName evidence="4">O-methyltransferase C-terminal domain-containing protein</fullName>
    </recommendedName>
</protein>
<comment type="caution">
    <text evidence="5">The sequence shown here is derived from an EMBL/GenBank/DDBJ whole genome shotgun (WGS) entry which is preliminary data.</text>
</comment>
<keyword evidence="6" id="KW-1185">Reference proteome</keyword>
<dbReference type="PANTHER" id="PTHR43712:SF2">
    <property type="entry name" value="O-METHYLTRANSFERASE CICE"/>
    <property type="match status" value="1"/>
</dbReference>
<dbReference type="PROSITE" id="PS51683">
    <property type="entry name" value="SAM_OMT_II"/>
    <property type="match status" value="1"/>
</dbReference>
<dbReference type="InterPro" id="IPR036388">
    <property type="entry name" value="WH-like_DNA-bd_sf"/>
</dbReference>
<name>A0A9W8MY49_9AGAR</name>
<dbReference type="AlphaFoldDB" id="A0A9W8MY49"/>
<keyword evidence="1" id="KW-0489">Methyltransferase</keyword>
<dbReference type="InterPro" id="IPR036390">
    <property type="entry name" value="WH_DNA-bd_sf"/>
</dbReference>
<evidence type="ECO:0000313" key="5">
    <source>
        <dbReference type="EMBL" id="KAJ3514444.1"/>
    </source>
</evidence>
<dbReference type="InterPro" id="IPR029063">
    <property type="entry name" value="SAM-dependent_MTases_sf"/>
</dbReference>
<reference evidence="5" key="1">
    <citation type="submission" date="2022-07" db="EMBL/GenBank/DDBJ databases">
        <title>Genome Sequence of Agrocybe chaxingu.</title>
        <authorList>
            <person name="Buettner E."/>
        </authorList>
    </citation>
    <scope>NUCLEOTIDE SEQUENCE</scope>
    <source>
        <strain evidence="5">MP-N11</strain>
    </source>
</reference>
<dbReference type="EMBL" id="JANKHO010000145">
    <property type="protein sequence ID" value="KAJ3514444.1"/>
    <property type="molecule type" value="Genomic_DNA"/>
</dbReference>
<dbReference type="GO" id="GO:0008171">
    <property type="term" value="F:O-methyltransferase activity"/>
    <property type="evidence" value="ECO:0007669"/>
    <property type="project" value="InterPro"/>
</dbReference>
<organism evidence="5 6">
    <name type="scientific">Agrocybe chaxingu</name>
    <dbReference type="NCBI Taxonomy" id="84603"/>
    <lineage>
        <taxon>Eukaryota</taxon>
        <taxon>Fungi</taxon>
        <taxon>Dikarya</taxon>
        <taxon>Basidiomycota</taxon>
        <taxon>Agaricomycotina</taxon>
        <taxon>Agaricomycetes</taxon>
        <taxon>Agaricomycetidae</taxon>
        <taxon>Agaricales</taxon>
        <taxon>Agaricineae</taxon>
        <taxon>Strophariaceae</taxon>
        <taxon>Agrocybe</taxon>
    </lineage>
</organism>
<evidence type="ECO:0000256" key="2">
    <source>
        <dbReference type="ARBA" id="ARBA00022679"/>
    </source>
</evidence>
<dbReference type="Proteomes" id="UP001148786">
    <property type="component" value="Unassembled WGS sequence"/>
</dbReference>
<keyword evidence="3" id="KW-0949">S-adenosyl-L-methionine</keyword>
<gene>
    <name evidence="5" type="ORF">NLJ89_g2376</name>
</gene>
<sequence>MSDQLTALSSLISNGVTEIVKKYAECGQSYPILADPAAGDGITDDAGITTATNTVLAAAAQLIETLRKPADVLMDTVYAMHTTSALRVAVETGIAELLREAGPEGLHIKVIGDRVGVDSDKLGRCLRFLSARHIFKEVSPDVFANNRHSAALDTGKAHEAIKKRPLDKFENAQGNMAAFVSHASAEPFAKGAMCLTDYLLDPESSFSIDPAITPVSRGHGQKIAWFEYIEQPGNERLLKNMGAAMAVSASLFPKELVLSTFDWASLKKGDLVVDVGGGIGSCTLPLAQSFPHLRYVVQDRPPVIPQGLKPIKDASVFLLRFVIHDWADKYAKEIMRLLRASATPRTKLLLLEFVVPYTCSTAVDRKGNHSHIPGAEDDQPPYPLLPSMGPVSSHVYFADLRMMANCNSPERTVGQWAHLAEGTGWKLESVKKGALSALVYGVA</sequence>
<proteinExistence type="predicted"/>
<dbReference type="SUPFAM" id="SSF53335">
    <property type="entry name" value="S-adenosyl-L-methionine-dependent methyltransferases"/>
    <property type="match status" value="1"/>
</dbReference>
<dbReference type="GO" id="GO:0032259">
    <property type="term" value="P:methylation"/>
    <property type="evidence" value="ECO:0007669"/>
    <property type="project" value="UniProtKB-KW"/>
</dbReference>
<dbReference type="PANTHER" id="PTHR43712">
    <property type="entry name" value="PUTATIVE (AFU_ORTHOLOGUE AFUA_4G14580)-RELATED"/>
    <property type="match status" value="1"/>
</dbReference>
<evidence type="ECO:0000259" key="4">
    <source>
        <dbReference type="Pfam" id="PF00891"/>
    </source>
</evidence>
<dbReference type="InterPro" id="IPR001077">
    <property type="entry name" value="COMT_C"/>
</dbReference>
<dbReference type="InterPro" id="IPR016461">
    <property type="entry name" value="COMT-like"/>
</dbReference>
<keyword evidence="2" id="KW-0808">Transferase</keyword>
<dbReference type="Pfam" id="PF00891">
    <property type="entry name" value="Methyltransf_2"/>
    <property type="match status" value="1"/>
</dbReference>
<evidence type="ECO:0000256" key="1">
    <source>
        <dbReference type="ARBA" id="ARBA00022603"/>
    </source>
</evidence>
<evidence type="ECO:0000256" key="3">
    <source>
        <dbReference type="ARBA" id="ARBA00022691"/>
    </source>
</evidence>
<evidence type="ECO:0000313" key="6">
    <source>
        <dbReference type="Proteomes" id="UP001148786"/>
    </source>
</evidence>
<feature type="domain" description="O-methyltransferase C-terminal" evidence="4">
    <location>
        <begin position="219"/>
        <end position="305"/>
    </location>
</feature>
<dbReference type="OrthoDB" id="2410195at2759"/>
<dbReference type="Gene3D" id="3.40.50.150">
    <property type="entry name" value="Vaccinia Virus protein VP39"/>
    <property type="match status" value="1"/>
</dbReference>
<dbReference type="SUPFAM" id="SSF46785">
    <property type="entry name" value="Winged helix' DNA-binding domain"/>
    <property type="match status" value="1"/>
</dbReference>
<accession>A0A9W8MY49</accession>
<dbReference type="Gene3D" id="1.10.10.10">
    <property type="entry name" value="Winged helix-like DNA-binding domain superfamily/Winged helix DNA-binding domain"/>
    <property type="match status" value="1"/>
</dbReference>